<accession>A0ABD0KRM3</accession>
<keyword evidence="2" id="KW-1185">Reference proteome</keyword>
<evidence type="ECO:0000313" key="2">
    <source>
        <dbReference type="Proteomes" id="UP001519460"/>
    </source>
</evidence>
<evidence type="ECO:0000313" key="1">
    <source>
        <dbReference type="EMBL" id="KAK7489498.1"/>
    </source>
</evidence>
<name>A0ABD0KRM3_9CAEN</name>
<reference evidence="1 2" key="1">
    <citation type="journal article" date="2023" name="Sci. Data">
        <title>Genome assembly of the Korean intertidal mud-creeper Batillaria attramentaria.</title>
        <authorList>
            <person name="Patra A.K."/>
            <person name="Ho P.T."/>
            <person name="Jun S."/>
            <person name="Lee S.J."/>
            <person name="Kim Y."/>
            <person name="Won Y.J."/>
        </authorList>
    </citation>
    <scope>NUCLEOTIDE SEQUENCE [LARGE SCALE GENOMIC DNA]</scope>
    <source>
        <strain evidence="1">Wonlab-2016</strain>
    </source>
</reference>
<dbReference type="EMBL" id="JACVVK020000137">
    <property type="protein sequence ID" value="KAK7489498.1"/>
    <property type="molecule type" value="Genomic_DNA"/>
</dbReference>
<dbReference type="AlphaFoldDB" id="A0ABD0KRM3"/>
<protein>
    <submittedName>
        <fullName evidence="1">Uncharacterized protein</fullName>
    </submittedName>
</protein>
<organism evidence="1 2">
    <name type="scientific">Batillaria attramentaria</name>
    <dbReference type="NCBI Taxonomy" id="370345"/>
    <lineage>
        <taxon>Eukaryota</taxon>
        <taxon>Metazoa</taxon>
        <taxon>Spiralia</taxon>
        <taxon>Lophotrochozoa</taxon>
        <taxon>Mollusca</taxon>
        <taxon>Gastropoda</taxon>
        <taxon>Caenogastropoda</taxon>
        <taxon>Sorbeoconcha</taxon>
        <taxon>Cerithioidea</taxon>
        <taxon>Batillariidae</taxon>
        <taxon>Batillaria</taxon>
    </lineage>
</organism>
<sequence>MDIRGQLAAMPAQTTEDQTVSGVSLFPFSITYTPQCQRKIIYRRTDLDERLVHGLSRDNRADLCFLSSAV</sequence>
<comment type="caution">
    <text evidence="1">The sequence shown here is derived from an EMBL/GenBank/DDBJ whole genome shotgun (WGS) entry which is preliminary data.</text>
</comment>
<gene>
    <name evidence="1" type="ORF">BaRGS_00019297</name>
</gene>
<proteinExistence type="predicted"/>
<dbReference type="Proteomes" id="UP001519460">
    <property type="component" value="Unassembled WGS sequence"/>
</dbReference>